<evidence type="ECO:0000313" key="1">
    <source>
        <dbReference type="EMBL" id="RJQ84763.1"/>
    </source>
</evidence>
<reference evidence="1 2" key="1">
    <citation type="submission" date="2018-09" db="EMBL/GenBank/DDBJ databases">
        <title>YIM PH 21725 draft genome.</title>
        <authorList>
            <person name="Miao C."/>
        </authorList>
    </citation>
    <scope>NUCLEOTIDE SEQUENCE [LARGE SCALE GENOMIC DNA]</scope>
    <source>
        <strain evidence="2">YIM PH21725</strain>
    </source>
</reference>
<evidence type="ECO:0000313" key="2">
    <source>
        <dbReference type="Proteomes" id="UP000285112"/>
    </source>
</evidence>
<organism evidence="1 2">
    <name type="scientific">Amycolatopsis panacis</name>
    <dbReference type="NCBI Taxonomy" id="2340917"/>
    <lineage>
        <taxon>Bacteria</taxon>
        <taxon>Bacillati</taxon>
        <taxon>Actinomycetota</taxon>
        <taxon>Actinomycetes</taxon>
        <taxon>Pseudonocardiales</taxon>
        <taxon>Pseudonocardiaceae</taxon>
        <taxon>Amycolatopsis</taxon>
    </lineage>
</organism>
<name>A0A419I3K8_9PSEU</name>
<keyword evidence="2" id="KW-1185">Reference proteome</keyword>
<sequence>MLVDVVRSAVMYGRAVVALADRDAERYLSRAERARLIPLRDQAVAVLDAAESVRDKHGARRAAGLISAAAVDYGSAVVHALRRSGR</sequence>
<protein>
    <submittedName>
        <fullName evidence="1">Uncharacterized protein</fullName>
    </submittedName>
</protein>
<comment type="caution">
    <text evidence="1">The sequence shown here is derived from an EMBL/GenBank/DDBJ whole genome shotgun (WGS) entry which is preliminary data.</text>
</comment>
<dbReference type="Proteomes" id="UP000285112">
    <property type="component" value="Unassembled WGS sequence"/>
</dbReference>
<dbReference type="RefSeq" id="WP_120024143.1">
    <property type="nucleotide sequence ID" value="NZ_QZFV01000084.1"/>
</dbReference>
<dbReference type="EMBL" id="QZFV01000084">
    <property type="protein sequence ID" value="RJQ84763.1"/>
    <property type="molecule type" value="Genomic_DNA"/>
</dbReference>
<accession>A0A419I3K8</accession>
<dbReference type="AlphaFoldDB" id="A0A419I3K8"/>
<proteinExistence type="predicted"/>
<gene>
    <name evidence="1" type="ORF">D5S19_15980</name>
</gene>